<dbReference type="PROSITE" id="PS50035">
    <property type="entry name" value="PLD"/>
    <property type="match status" value="2"/>
</dbReference>
<dbReference type="InterPro" id="IPR001736">
    <property type="entry name" value="PLipase_D/transphosphatidylase"/>
</dbReference>
<feature type="domain" description="PLD phosphodiesterase" evidence="2">
    <location>
        <begin position="377"/>
        <end position="404"/>
    </location>
</feature>
<dbReference type="CDD" id="cd09113">
    <property type="entry name" value="PLDc_ymdC_like_2"/>
    <property type="match status" value="1"/>
</dbReference>
<protein>
    <submittedName>
        <fullName evidence="3">Phosphatidylserine/phosphatidylglycerophosphate/cardiolipin synthase</fullName>
    </submittedName>
</protein>
<dbReference type="AlphaFoldDB" id="A0A1M6LH39"/>
<dbReference type="GO" id="GO:0030572">
    <property type="term" value="F:phosphatidyltransferase activity"/>
    <property type="evidence" value="ECO:0007669"/>
    <property type="project" value="UniProtKB-ARBA"/>
</dbReference>
<feature type="transmembrane region" description="Helical" evidence="1">
    <location>
        <begin position="12"/>
        <end position="35"/>
    </location>
</feature>
<evidence type="ECO:0000313" key="3">
    <source>
        <dbReference type="EMBL" id="SHJ70506.1"/>
    </source>
</evidence>
<dbReference type="EMBL" id="FRAI01000005">
    <property type="protein sequence ID" value="SHJ70506.1"/>
    <property type="molecule type" value="Genomic_DNA"/>
</dbReference>
<evidence type="ECO:0000256" key="1">
    <source>
        <dbReference type="SAM" id="Phobius"/>
    </source>
</evidence>
<dbReference type="SMART" id="SM00155">
    <property type="entry name" value="PLDc"/>
    <property type="match status" value="2"/>
</dbReference>
<organism evidence="3 4">
    <name type="scientific">Anaerobranca californiensis DSM 14826</name>
    <dbReference type="NCBI Taxonomy" id="1120989"/>
    <lineage>
        <taxon>Bacteria</taxon>
        <taxon>Bacillati</taxon>
        <taxon>Bacillota</taxon>
        <taxon>Clostridia</taxon>
        <taxon>Eubacteriales</taxon>
        <taxon>Proteinivoracaceae</taxon>
        <taxon>Anaerobranca</taxon>
    </lineage>
</organism>
<dbReference type="PANTHER" id="PTHR21248">
    <property type="entry name" value="CARDIOLIPIN SYNTHASE"/>
    <property type="match status" value="1"/>
</dbReference>
<dbReference type="Gene3D" id="3.30.870.10">
    <property type="entry name" value="Endonuclease Chain A"/>
    <property type="match status" value="2"/>
</dbReference>
<keyword evidence="1" id="KW-0812">Transmembrane</keyword>
<evidence type="ECO:0000259" key="2">
    <source>
        <dbReference type="PROSITE" id="PS50035"/>
    </source>
</evidence>
<gene>
    <name evidence="3" type="ORF">SAMN02745227_00507</name>
</gene>
<dbReference type="OrthoDB" id="9814092at2"/>
<name>A0A1M6LH39_9FIRM</name>
<feature type="domain" description="PLD phosphodiesterase" evidence="2">
    <location>
        <begin position="156"/>
        <end position="183"/>
    </location>
</feature>
<dbReference type="RefSeq" id="WP_072906014.1">
    <property type="nucleotide sequence ID" value="NZ_FRAI01000005.1"/>
</dbReference>
<dbReference type="PANTHER" id="PTHR21248:SF12">
    <property type="entry name" value="CARDIOLIPIN SYNTHASE C"/>
    <property type="match status" value="1"/>
</dbReference>
<dbReference type="CDD" id="cd09111">
    <property type="entry name" value="PLDc_ymdC_like_1"/>
    <property type="match status" value="1"/>
</dbReference>
<evidence type="ECO:0000313" key="4">
    <source>
        <dbReference type="Proteomes" id="UP000243547"/>
    </source>
</evidence>
<dbReference type="InterPro" id="IPR025202">
    <property type="entry name" value="PLD-like_dom"/>
</dbReference>
<keyword evidence="1" id="KW-0472">Membrane</keyword>
<dbReference type="Pfam" id="PF13091">
    <property type="entry name" value="PLDc_2"/>
    <property type="match status" value="2"/>
</dbReference>
<sequence>MIKGKIKKGIKGIGLILALYFLYFLVFGVVIFNFIPPKDVDFYSIDGFFAEEPIQDFALLLEEGYQSGARKLSLIHNAQSTIDFSTYTFLGGDYTKIFIASLFQAADRGVKVRIIADGLFYNILNQSKVISYGFMAHPNIEFKVYEPFNFLKPWVINNRLHDKILIVDNKYAVIGGRNIGDKYVDLGPREKFALDREVLLINKDEGEIKGSVIQQFNQYFNLLWESEFAIRPRRILTARRESKGREKISLLLNFAEDKKEVYPEFFSQDLSWLEEGIPTNRVTLIHNPLSRFNKTPVIWQVLTGLMEWADDEIFVQSPYIIPTRKMRDYLDVEKVKAEITILTNSLASTPNLPAFSGYMAYRREIVDYAAKVYEYHGVGSIHGKTYTFDNRISVIGSFNLDPRSAFLSTETMVVIDSEEFTIYLKEEIENLLEQSLLVAPNYQYFNPQKARDVPIGKKVIINILRVLTYPFRHML</sequence>
<proteinExistence type="predicted"/>
<dbReference type="SUPFAM" id="SSF56024">
    <property type="entry name" value="Phospholipase D/nuclease"/>
    <property type="match status" value="2"/>
</dbReference>
<dbReference type="GO" id="GO:0032049">
    <property type="term" value="P:cardiolipin biosynthetic process"/>
    <property type="evidence" value="ECO:0007669"/>
    <property type="project" value="UniProtKB-ARBA"/>
</dbReference>
<keyword evidence="4" id="KW-1185">Reference proteome</keyword>
<accession>A0A1M6LH39</accession>
<keyword evidence="1" id="KW-1133">Transmembrane helix</keyword>
<reference evidence="4" key="1">
    <citation type="submission" date="2016-11" db="EMBL/GenBank/DDBJ databases">
        <authorList>
            <person name="Varghese N."/>
            <person name="Submissions S."/>
        </authorList>
    </citation>
    <scope>NUCLEOTIDE SEQUENCE [LARGE SCALE GENOMIC DNA]</scope>
    <source>
        <strain evidence="4">DSM 14826</strain>
    </source>
</reference>
<dbReference type="Proteomes" id="UP000243547">
    <property type="component" value="Unassembled WGS sequence"/>
</dbReference>
<dbReference type="STRING" id="1120989.SAMN02745227_00507"/>